<dbReference type="GO" id="GO:0031992">
    <property type="term" value="F:energy transducer activity"/>
    <property type="evidence" value="ECO:0007669"/>
    <property type="project" value="TreeGrafter"/>
</dbReference>
<evidence type="ECO:0000256" key="2">
    <source>
        <dbReference type="ARBA" id="ARBA00006555"/>
    </source>
</evidence>
<comment type="similarity">
    <text evidence="2">Belongs to the TonB family.</text>
</comment>
<dbReference type="Pfam" id="PF03544">
    <property type="entry name" value="TonB_C"/>
    <property type="match status" value="2"/>
</dbReference>
<evidence type="ECO:0000259" key="10">
    <source>
        <dbReference type="PROSITE" id="PS52015"/>
    </source>
</evidence>
<dbReference type="Gene3D" id="3.30.1150.10">
    <property type="match status" value="2"/>
</dbReference>
<evidence type="ECO:0000256" key="3">
    <source>
        <dbReference type="ARBA" id="ARBA00022448"/>
    </source>
</evidence>
<dbReference type="PANTHER" id="PTHR33446">
    <property type="entry name" value="PROTEIN TONB-RELATED"/>
    <property type="match status" value="1"/>
</dbReference>
<evidence type="ECO:0000313" key="12">
    <source>
        <dbReference type="Proteomes" id="UP000297149"/>
    </source>
</evidence>
<feature type="domain" description="TonB C-terminal" evidence="10">
    <location>
        <begin position="160"/>
        <end position="256"/>
    </location>
</feature>
<gene>
    <name evidence="11" type="ORF">E7747_09930</name>
</gene>
<evidence type="ECO:0000256" key="4">
    <source>
        <dbReference type="ARBA" id="ARBA00022475"/>
    </source>
</evidence>
<keyword evidence="6" id="KW-0812">Transmembrane</keyword>
<dbReference type="PANTHER" id="PTHR33446:SF2">
    <property type="entry name" value="PROTEIN TONB"/>
    <property type="match status" value="1"/>
</dbReference>
<evidence type="ECO:0000256" key="8">
    <source>
        <dbReference type="ARBA" id="ARBA00022989"/>
    </source>
</evidence>
<dbReference type="InterPro" id="IPR006260">
    <property type="entry name" value="TonB/TolA_C"/>
</dbReference>
<keyword evidence="12" id="KW-1185">Reference proteome</keyword>
<dbReference type="GO" id="GO:0015031">
    <property type="term" value="P:protein transport"/>
    <property type="evidence" value="ECO:0007669"/>
    <property type="project" value="UniProtKB-KW"/>
</dbReference>
<protein>
    <submittedName>
        <fullName evidence="11">TonB family protein</fullName>
    </submittedName>
</protein>
<proteinExistence type="inferred from homology"/>
<dbReference type="NCBIfam" id="TIGR01352">
    <property type="entry name" value="tonB_Cterm"/>
    <property type="match status" value="2"/>
</dbReference>
<dbReference type="KEGG" id="ddb:E7747_09930"/>
<dbReference type="InterPro" id="IPR037682">
    <property type="entry name" value="TonB_C"/>
</dbReference>
<comment type="subcellular location">
    <subcellularLocation>
        <location evidence="1">Cell inner membrane</location>
        <topology evidence="1">Single-pass membrane protein</topology>
        <orientation evidence="1">Periplasmic side</orientation>
    </subcellularLocation>
</comment>
<keyword evidence="9" id="KW-0472">Membrane</keyword>
<dbReference type="EMBL" id="CP039396">
    <property type="protein sequence ID" value="QCD42568.1"/>
    <property type="molecule type" value="Genomic_DNA"/>
</dbReference>
<sequence length="387" mass="43274">MARGKQTCKILKEIRRQIAEANGIEFATSECRYKGDCLGTCPKCEAEVRYLEQQLRARTLAGKAVALAGISAGMILMSECSGISSNQSNVTLQGEPEISVEQIEVADTIEEGELPAIEDTVVLKKGEIDDTEIVVGEIIDPEQEDNVYEAIVDVRPTFPGGDEKLMEWISQHIVYPPGCWESNIQGRVIIRFMIKADGSVGEAEIIRRVYPELDKEALRVVKSLPKFNPATLNGKAVEYWFTLPIIFRLTDNFESPEKAKDSVITVTQNEVVSGTEYGTDEVKIYNVVEQMPEYPGGQAALLKFIGDNLKYPKEMVGCFQGSIRVRFYVDTLGHVCDPQIIRGMDSALDREVLRVVRLFPDFIPGQHEGRKVNVYVNLPISFDPNRY</sequence>
<keyword evidence="7" id="KW-0653">Protein transport</keyword>
<reference evidence="12" key="1">
    <citation type="submission" date="2019-02" db="EMBL/GenBank/DDBJ databases">
        <title>Isolation and identification of novel species under the genus Muribaculum.</title>
        <authorList>
            <person name="Miyake S."/>
            <person name="Ding Y."/>
            <person name="Low A."/>
            <person name="Soh M."/>
            <person name="Seedorf H."/>
        </authorList>
    </citation>
    <scope>NUCLEOTIDE SEQUENCE [LARGE SCALE GENOMIC DNA]</scope>
    <source>
        <strain evidence="12">H5</strain>
    </source>
</reference>
<evidence type="ECO:0000256" key="5">
    <source>
        <dbReference type="ARBA" id="ARBA00022519"/>
    </source>
</evidence>
<evidence type="ECO:0000256" key="9">
    <source>
        <dbReference type="ARBA" id="ARBA00023136"/>
    </source>
</evidence>
<keyword evidence="3" id="KW-0813">Transport</keyword>
<dbReference type="RefSeq" id="WP_136415719.1">
    <property type="nucleotide sequence ID" value="NZ_CP039396.1"/>
</dbReference>
<dbReference type="PROSITE" id="PS52015">
    <property type="entry name" value="TONB_CTD"/>
    <property type="match status" value="1"/>
</dbReference>
<dbReference type="AlphaFoldDB" id="A0A4V1D3C9"/>
<dbReference type="SUPFAM" id="SSF74653">
    <property type="entry name" value="TolA/TonB C-terminal domain"/>
    <property type="match status" value="2"/>
</dbReference>
<organism evidence="11 12">
    <name type="scientific">Duncaniella dubosii</name>
    <dbReference type="NCBI Taxonomy" id="2518971"/>
    <lineage>
        <taxon>Bacteria</taxon>
        <taxon>Pseudomonadati</taxon>
        <taxon>Bacteroidota</taxon>
        <taxon>Bacteroidia</taxon>
        <taxon>Bacteroidales</taxon>
        <taxon>Muribaculaceae</taxon>
        <taxon>Duncaniella</taxon>
    </lineage>
</organism>
<evidence type="ECO:0000256" key="6">
    <source>
        <dbReference type="ARBA" id="ARBA00022692"/>
    </source>
</evidence>
<dbReference type="InterPro" id="IPR051045">
    <property type="entry name" value="TonB-dependent_transducer"/>
</dbReference>
<keyword evidence="5" id="KW-0997">Cell inner membrane</keyword>
<keyword evidence="4" id="KW-1003">Cell membrane</keyword>
<accession>A0A4V1D3C9</accession>
<dbReference type="GO" id="GO:0055085">
    <property type="term" value="P:transmembrane transport"/>
    <property type="evidence" value="ECO:0007669"/>
    <property type="project" value="InterPro"/>
</dbReference>
<keyword evidence="8" id="KW-1133">Transmembrane helix</keyword>
<dbReference type="GO" id="GO:0098797">
    <property type="term" value="C:plasma membrane protein complex"/>
    <property type="evidence" value="ECO:0007669"/>
    <property type="project" value="TreeGrafter"/>
</dbReference>
<evidence type="ECO:0000256" key="7">
    <source>
        <dbReference type="ARBA" id="ARBA00022927"/>
    </source>
</evidence>
<name>A0A4V1D3C9_9BACT</name>
<dbReference type="Proteomes" id="UP000297149">
    <property type="component" value="Chromosome"/>
</dbReference>
<evidence type="ECO:0000256" key="1">
    <source>
        <dbReference type="ARBA" id="ARBA00004383"/>
    </source>
</evidence>
<evidence type="ECO:0000313" key="11">
    <source>
        <dbReference type="EMBL" id="QCD42568.1"/>
    </source>
</evidence>